<feature type="active site" description="Proton donor" evidence="8">
    <location>
        <position position="49"/>
    </location>
</feature>
<dbReference type="InterPro" id="IPR018220">
    <property type="entry name" value="Adenylosuccin_syn_GTP-bd"/>
</dbReference>
<protein>
    <recommendedName>
        <fullName evidence="8 10">Adenylosuccinate synthetase</fullName>
        <shortName evidence="8">AMPSase</shortName>
        <shortName evidence="8">AdSS</shortName>
        <ecNumber evidence="8 10">6.3.4.4</ecNumber>
    </recommendedName>
    <alternativeName>
        <fullName evidence="8">IMP--aspartate ligase</fullName>
    </alternativeName>
</protein>
<comment type="caution">
    <text evidence="11">The sequence shown here is derived from an EMBL/GenBank/DDBJ whole genome shotgun (WGS) entry which is preliminary data.</text>
</comment>
<dbReference type="SUPFAM" id="SSF52540">
    <property type="entry name" value="P-loop containing nucleoside triphosphate hydrolases"/>
    <property type="match status" value="1"/>
</dbReference>
<evidence type="ECO:0000256" key="3">
    <source>
        <dbReference type="ARBA" id="ARBA00022723"/>
    </source>
</evidence>
<feature type="binding site" description="in other chain" evidence="8">
    <location>
        <position position="140"/>
    </location>
    <ligand>
        <name>IMP</name>
        <dbReference type="ChEBI" id="CHEBI:58053"/>
        <note>ligand shared between dimeric partners</note>
    </ligand>
</feature>
<dbReference type="PANTHER" id="PTHR11846:SF0">
    <property type="entry name" value="ADENYLOSUCCINATE SYNTHETASE"/>
    <property type="match status" value="1"/>
</dbReference>
<evidence type="ECO:0000256" key="10">
    <source>
        <dbReference type="RuleBase" id="RU000520"/>
    </source>
</evidence>
<dbReference type="PROSITE" id="PS01266">
    <property type="entry name" value="ADENYLOSUCCIN_SYN_1"/>
    <property type="match status" value="1"/>
</dbReference>
<evidence type="ECO:0000256" key="7">
    <source>
        <dbReference type="ARBA" id="ARBA00023134"/>
    </source>
</evidence>
<feature type="binding site" evidence="8">
    <location>
        <begin position="48"/>
        <end position="50"/>
    </location>
    <ligand>
        <name>GTP</name>
        <dbReference type="ChEBI" id="CHEBI:37565"/>
    </ligand>
</feature>
<feature type="binding site" evidence="8">
    <location>
        <begin position="20"/>
        <end position="26"/>
    </location>
    <ligand>
        <name>GTP</name>
        <dbReference type="ChEBI" id="CHEBI:37565"/>
    </ligand>
</feature>
<comment type="subunit">
    <text evidence="1 8">Homodimer.</text>
</comment>
<feature type="binding site" evidence="8">
    <location>
        <begin position="428"/>
        <end position="430"/>
    </location>
    <ligand>
        <name>GTP</name>
        <dbReference type="ChEBI" id="CHEBI:37565"/>
    </ligand>
</feature>
<comment type="subcellular location">
    <subcellularLocation>
        <location evidence="8">Cytoplasm</location>
    </subcellularLocation>
</comment>
<name>A0ABT9G112_LEPDI</name>
<feature type="binding site" evidence="8">
    <location>
        <position position="154"/>
    </location>
    <ligand>
        <name>IMP</name>
        <dbReference type="ChEBI" id="CHEBI:58053"/>
        <note>ligand shared between dimeric partners</note>
    </ligand>
</feature>
<dbReference type="EC" id="6.3.4.4" evidence="8 10"/>
<comment type="similarity">
    <text evidence="8 10">Belongs to the adenylosuccinate synthetase family.</text>
</comment>
<keyword evidence="3 8" id="KW-0479">Metal-binding</keyword>
<proteinExistence type="inferred from homology"/>
<dbReference type="Proteomes" id="UP001235760">
    <property type="component" value="Unassembled WGS sequence"/>
</dbReference>
<feature type="binding site" evidence="8">
    <location>
        <position position="48"/>
    </location>
    <ligand>
        <name>Mg(2+)</name>
        <dbReference type="ChEBI" id="CHEBI:18420"/>
    </ligand>
</feature>
<dbReference type="InterPro" id="IPR027417">
    <property type="entry name" value="P-loop_NTPase"/>
</dbReference>
<sequence length="445" mass="47631">MDTRSAASGRNVVVVGTQWGDEGKGKVVDWLTDHAAAVVRFQGGHNAGHTLVINGKKTALQLIPSGIMREGVACYIGNGVVVDPAHLMLEIERLEAAGLNVRSRLYISESCPLILPFHVEVDRAREALRESSGAGKIGTTGKGIGPAYEDKVARRALRAQDLKHPERFASKLKDLLELHNHALSGFLKGNTLAFQPIYDQAMKLAEQIKPMLADVGVRIHATNVGGGSVLFEGAQGTLLDIDHGTYPYVTSSNCVAGNAAAGSGVGPDKLHYILGITKAYTTRVGSGPFPTELSIDDAGSVGHHLSTVGQERGTVTGRARRCGWLDAAALKRSILINGISGLCITKLDVLDGLAEIKMGIGYKLRGETIDILPLDADDIVAAEPIYETFPGWNDTTAGVTSWDKLPLNARRYLERVQAFIGAPIDMVSTGPDRDHTILLRHPYKA</sequence>
<dbReference type="RefSeq" id="WP_305748693.1">
    <property type="nucleotide sequence ID" value="NZ_JAUZEE010000002.1"/>
</dbReference>
<gene>
    <name evidence="8" type="primary">purA</name>
    <name evidence="11" type="ORF">Q8X39_05825</name>
</gene>
<keyword evidence="8" id="KW-0963">Cytoplasm</keyword>
<dbReference type="SMART" id="SM00788">
    <property type="entry name" value="Adenylsucc_synt"/>
    <property type="match status" value="1"/>
</dbReference>
<keyword evidence="12" id="KW-1185">Reference proteome</keyword>
<dbReference type="PANTHER" id="PTHR11846">
    <property type="entry name" value="ADENYLOSUCCINATE SYNTHETASE"/>
    <property type="match status" value="1"/>
</dbReference>
<evidence type="ECO:0000256" key="2">
    <source>
        <dbReference type="ARBA" id="ARBA00022598"/>
    </source>
</evidence>
<comment type="function">
    <text evidence="8">Plays an important role in the de novo pathway of purine nucleotide biosynthesis. Catalyzes the first committed step in the biosynthesis of AMP from IMP.</text>
</comment>
<evidence type="ECO:0000256" key="8">
    <source>
        <dbReference type="HAMAP-Rule" id="MF_00011"/>
    </source>
</evidence>
<feature type="binding site" evidence="8">
    <location>
        <begin position="346"/>
        <end position="348"/>
    </location>
    <ligand>
        <name>GTP</name>
        <dbReference type="ChEBI" id="CHEBI:37565"/>
    </ligand>
</feature>
<evidence type="ECO:0000256" key="6">
    <source>
        <dbReference type="ARBA" id="ARBA00022842"/>
    </source>
</evidence>
<organism evidence="11 12">
    <name type="scientific">Leptothrix discophora</name>
    <dbReference type="NCBI Taxonomy" id="89"/>
    <lineage>
        <taxon>Bacteria</taxon>
        <taxon>Pseudomonadati</taxon>
        <taxon>Pseudomonadota</taxon>
        <taxon>Betaproteobacteria</taxon>
        <taxon>Burkholderiales</taxon>
        <taxon>Sphaerotilaceae</taxon>
        <taxon>Leptothrix</taxon>
    </lineage>
</organism>
<accession>A0ABT9G112</accession>
<keyword evidence="2 8" id="KW-0436">Ligase</keyword>
<dbReference type="InterPro" id="IPR001114">
    <property type="entry name" value="Adenylosuccinate_synthetase"/>
</dbReference>
<keyword evidence="4 8" id="KW-0547">Nucleotide-binding</keyword>
<feature type="binding site" description="in other chain" evidence="8">
    <location>
        <position position="318"/>
    </location>
    <ligand>
        <name>IMP</name>
        <dbReference type="ChEBI" id="CHEBI:58053"/>
        <note>ligand shared between dimeric partners</note>
    </ligand>
</feature>
<dbReference type="EMBL" id="JAUZEE010000002">
    <property type="protein sequence ID" value="MDP4300147.1"/>
    <property type="molecule type" value="Genomic_DNA"/>
</dbReference>
<evidence type="ECO:0000256" key="5">
    <source>
        <dbReference type="ARBA" id="ARBA00022755"/>
    </source>
</evidence>
<evidence type="ECO:0000256" key="9">
    <source>
        <dbReference type="PROSITE-ProRule" id="PRU10134"/>
    </source>
</evidence>
<dbReference type="NCBIfam" id="TIGR00184">
    <property type="entry name" value="purA"/>
    <property type="match status" value="1"/>
</dbReference>
<dbReference type="Gene3D" id="3.40.440.10">
    <property type="entry name" value="Adenylosuccinate Synthetase, subunit A, domain 1"/>
    <property type="match status" value="1"/>
</dbReference>
<dbReference type="InterPro" id="IPR042111">
    <property type="entry name" value="Adenylosuccinate_synth_dom3"/>
</dbReference>
<dbReference type="PROSITE" id="PS00513">
    <property type="entry name" value="ADENYLOSUCCIN_SYN_2"/>
    <property type="match status" value="1"/>
</dbReference>
<evidence type="ECO:0000313" key="12">
    <source>
        <dbReference type="Proteomes" id="UP001235760"/>
    </source>
</evidence>
<dbReference type="NCBIfam" id="NF002223">
    <property type="entry name" value="PRK01117.1"/>
    <property type="match status" value="1"/>
</dbReference>
<feature type="binding site" description="in other chain" evidence="8">
    <location>
        <begin position="46"/>
        <end position="49"/>
    </location>
    <ligand>
        <name>IMP</name>
        <dbReference type="ChEBI" id="CHEBI:58053"/>
        <note>ligand shared between dimeric partners</note>
    </ligand>
</feature>
<evidence type="ECO:0000313" key="11">
    <source>
        <dbReference type="EMBL" id="MDP4300147.1"/>
    </source>
</evidence>
<dbReference type="InterPro" id="IPR033128">
    <property type="entry name" value="Adenylosuccin_syn_Lys_AS"/>
</dbReference>
<comment type="cofactor">
    <cofactor evidence="8">
        <name>Mg(2+)</name>
        <dbReference type="ChEBI" id="CHEBI:18420"/>
    </cofactor>
    <text evidence="8">Binds 1 Mg(2+) ion per subunit.</text>
</comment>
<evidence type="ECO:0000256" key="1">
    <source>
        <dbReference type="ARBA" id="ARBA00011738"/>
    </source>
</evidence>
<dbReference type="Gene3D" id="1.10.300.10">
    <property type="entry name" value="Adenylosuccinate Synthetase, subunit A, domain 2"/>
    <property type="match status" value="1"/>
</dbReference>
<evidence type="ECO:0000256" key="4">
    <source>
        <dbReference type="ARBA" id="ARBA00022741"/>
    </source>
</evidence>
<dbReference type="CDD" id="cd03108">
    <property type="entry name" value="AdSS"/>
    <property type="match status" value="1"/>
</dbReference>
<dbReference type="InterPro" id="IPR042109">
    <property type="entry name" value="Adenylosuccinate_synth_dom1"/>
</dbReference>
<comment type="catalytic activity">
    <reaction evidence="8 10">
        <text>IMP + L-aspartate + GTP = N(6)-(1,2-dicarboxyethyl)-AMP + GDP + phosphate + 2 H(+)</text>
        <dbReference type="Rhea" id="RHEA:15753"/>
        <dbReference type="ChEBI" id="CHEBI:15378"/>
        <dbReference type="ChEBI" id="CHEBI:29991"/>
        <dbReference type="ChEBI" id="CHEBI:37565"/>
        <dbReference type="ChEBI" id="CHEBI:43474"/>
        <dbReference type="ChEBI" id="CHEBI:57567"/>
        <dbReference type="ChEBI" id="CHEBI:58053"/>
        <dbReference type="ChEBI" id="CHEBI:58189"/>
        <dbReference type="EC" id="6.3.4.4"/>
    </reaction>
</comment>
<keyword evidence="7 8" id="KW-0342">GTP-binding</keyword>
<feature type="binding site" description="in other chain" evidence="8">
    <location>
        <position position="250"/>
    </location>
    <ligand>
        <name>IMP</name>
        <dbReference type="ChEBI" id="CHEBI:58053"/>
        <note>ligand shared between dimeric partners</note>
    </ligand>
</feature>
<comment type="pathway">
    <text evidence="8 10">Purine metabolism; AMP biosynthesis via de novo pathway; AMP from IMP: step 1/2.</text>
</comment>
<feature type="binding site" evidence="8">
    <location>
        <position position="320"/>
    </location>
    <ligand>
        <name>GTP</name>
        <dbReference type="ChEBI" id="CHEBI:37565"/>
    </ligand>
</feature>
<feature type="binding site" evidence="8">
    <location>
        <position position="21"/>
    </location>
    <ligand>
        <name>Mg(2+)</name>
        <dbReference type="ChEBI" id="CHEBI:18420"/>
    </ligand>
</feature>
<dbReference type="HAMAP" id="MF_00011">
    <property type="entry name" value="Adenylosucc_synth"/>
    <property type="match status" value="1"/>
</dbReference>
<dbReference type="Pfam" id="PF00709">
    <property type="entry name" value="Adenylsucc_synt"/>
    <property type="match status" value="1"/>
</dbReference>
<feature type="binding site" evidence="8">
    <location>
        <begin position="314"/>
        <end position="320"/>
    </location>
    <ligand>
        <name>substrate</name>
    </ligand>
</feature>
<keyword evidence="6 8" id="KW-0460">Magnesium</keyword>
<dbReference type="Gene3D" id="3.90.170.10">
    <property type="entry name" value="Adenylosuccinate Synthetase, subunit A, domain 3"/>
    <property type="match status" value="1"/>
</dbReference>
<feature type="binding site" description="in other chain" evidence="8">
    <location>
        <begin position="21"/>
        <end position="24"/>
    </location>
    <ligand>
        <name>IMP</name>
        <dbReference type="ChEBI" id="CHEBI:58053"/>
        <note>ligand shared between dimeric partners</note>
    </ligand>
</feature>
<dbReference type="GO" id="GO:0004019">
    <property type="term" value="F:adenylosuccinate synthase activity"/>
    <property type="evidence" value="ECO:0007669"/>
    <property type="project" value="UniProtKB-EC"/>
</dbReference>
<feature type="binding site" description="in other chain" evidence="8">
    <location>
        <position position="235"/>
    </location>
    <ligand>
        <name>IMP</name>
        <dbReference type="ChEBI" id="CHEBI:58053"/>
        <note>ligand shared between dimeric partners</note>
    </ligand>
</feature>
<dbReference type="InterPro" id="IPR042110">
    <property type="entry name" value="Adenylosuccinate_synth_dom2"/>
</dbReference>
<keyword evidence="5 8" id="KW-0658">Purine biosynthesis</keyword>
<feature type="active site" evidence="9">
    <location>
        <position position="151"/>
    </location>
</feature>
<reference evidence="11 12" key="1">
    <citation type="submission" date="2023-08" db="EMBL/GenBank/DDBJ databases">
        <authorList>
            <person name="Roldan D.M."/>
            <person name="Menes R.J."/>
        </authorList>
    </citation>
    <scope>NUCLEOTIDE SEQUENCE [LARGE SCALE GENOMIC DNA]</scope>
    <source>
        <strain evidence="11 12">CCM 2812</strain>
    </source>
</reference>
<feature type="active site" description="Proton acceptor" evidence="8">
    <location>
        <position position="21"/>
    </location>
</feature>